<evidence type="ECO:0008006" key="3">
    <source>
        <dbReference type="Google" id="ProtNLM"/>
    </source>
</evidence>
<name>A0A3M8AIT0_9MICO</name>
<dbReference type="OrthoDB" id="5120662at2"/>
<dbReference type="AlphaFoldDB" id="A0A3M8AIT0"/>
<dbReference type="Proteomes" id="UP000275048">
    <property type="component" value="Unassembled WGS sequence"/>
</dbReference>
<keyword evidence="2" id="KW-1185">Reference proteome</keyword>
<comment type="caution">
    <text evidence="1">The sequence shown here is derived from an EMBL/GenBank/DDBJ whole genome shotgun (WGS) entry which is preliminary data.</text>
</comment>
<organism evidence="1 2">
    <name type="scientific">Agromyces tardus</name>
    <dbReference type="NCBI Taxonomy" id="2583849"/>
    <lineage>
        <taxon>Bacteria</taxon>
        <taxon>Bacillati</taxon>
        <taxon>Actinomycetota</taxon>
        <taxon>Actinomycetes</taxon>
        <taxon>Micrococcales</taxon>
        <taxon>Microbacteriaceae</taxon>
        <taxon>Agromyces</taxon>
    </lineage>
</organism>
<evidence type="ECO:0000313" key="2">
    <source>
        <dbReference type="Proteomes" id="UP000275048"/>
    </source>
</evidence>
<reference evidence="1 2" key="1">
    <citation type="submission" date="2018-10" db="EMBL/GenBank/DDBJ databases">
        <title>Isolation, diversity and antibacterial activity of antinobacteria from the wheat rhizosphere soil.</title>
        <authorList>
            <person name="Sun T."/>
        </authorList>
    </citation>
    <scope>NUCLEOTIDE SEQUENCE [LARGE SCALE GENOMIC DNA]</scope>
    <source>
        <strain evidence="1 2">SJ-23</strain>
    </source>
</reference>
<sequence length="83" mass="9214">MSAPTLAPTREPFPLAVRELRFDPVAPGLWRVSRADGAVLGHVERHRRSGDERFTARRMAPGAGAPRVIGEFWSARDAAECFR</sequence>
<dbReference type="EMBL" id="RHHB01000008">
    <property type="protein sequence ID" value="RNB50497.1"/>
    <property type="molecule type" value="Genomic_DNA"/>
</dbReference>
<proteinExistence type="predicted"/>
<accession>A0A3M8AIT0</accession>
<gene>
    <name evidence="1" type="ORF">EDM22_07215</name>
</gene>
<evidence type="ECO:0000313" key="1">
    <source>
        <dbReference type="EMBL" id="RNB50497.1"/>
    </source>
</evidence>
<protein>
    <recommendedName>
        <fullName evidence="3">DNA mismatch repair protein</fullName>
    </recommendedName>
</protein>
<dbReference type="RefSeq" id="WP_122936383.1">
    <property type="nucleotide sequence ID" value="NZ_JBHSNT010000056.1"/>
</dbReference>